<dbReference type="Gene3D" id="3.30.70.1120">
    <property type="entry name" value="TT1725-like"/>
    <property type="match status" value="1"/>
</dbReference>
<dbReference type="RefSeq" id="WP_337333377.1">
    <property type="nucleotide sequence ID" value="NZ_JBBDGM010000017.1"/>
</dbReference>
<name>A0ABU8LFG4_9MICO</name>
<proteinExistence type="predicted"/>
<comment type="caution">
    <text evidence="1">The sequence shown here is derived from an EMBL/GenBank/DDBJ whole genome shotgun (WGS) entry which is preliminary data.</text>
</comment>
<dbReference type="Proteomes" id="UP001371224">
    <property type="component" value="Unassembled WGS sequence"/>
</dbReference>
<dbReference type="InterPro" id="IPR007546">
    <property type="entry name" value="DUF503"/>
</dbReference>
<evidence type="ECO:0000313" key="2">
    <source>
        <dbReference type="Proteomes" id="UP001371224"/>
    </source>
</evidence>
<sequence>MWIGWVEFDVLLGDVRSLKEKRSVIRPLIADLSRRTEAAVAEVGEHDLHRRTTIGMSVVGADATHVRDVLDRAERMLAEEHPEITLLSARRGLRSSED</sequence>
<protein>
    <submittedName>
        <fullName evidence="1">DUF503 domain-containing protein</fullName>
    </submittedName>
</protein>
<gene>
    <name evidence="1" type="ORF">WDU99_15550</name>
</gene>
<accession>A0ABU8LFG4</accession>
<dbReference type="Pfam" id="PF04456">
    <property type="entry name" value="DUF503"/>
    <property type="match status" value="1"/>
</dbReference>
<keyword evidence="2" id="KW-1185">Reference proteome</keyword>
<dbReference type="EMBL" id="JBBDGM010000017">
    <property type="protein sequence ID" value="MEJ1089730.1"/>
    <property type="molecule type" value="Genomic_DNA"/>
</dbReference>
<dbReference type="PANTHER" id="PTHR36441">
    <property type="entry name" value="HYPOTHETICAL CYTOSOLIC PROTEIN"/>
    <property type="match status" value="1"/>
</dbReference>
<dbReference type="SUPFAM" id="SSF103007">
    <property type="entry name" value="Hypothetical protein TT1725"/>
    <property type="match status" value="1"/>
</dbReference>
<organism evidence="1 2">
    <name type="scientific">Microbacterium bandirmense</name>
    <dbReference type="NCBI Taxonomy" id="3122050"/>
    <lineage>
        <taxon>Bacteria</taxon>
        <taxon>Bacillati</taxon>
        <taxon>Actinomycetota</taxon>
        <taxon>Actinomycetes</taxon>
        <taxon>Micrococcales</taxon>
        <taxon>Microbacteriaceae</taxon>
        <taxon>Microbacterium</taxon>
    </lineage>
</organism>
<dbReference type="InterPro" id="IPR036746">
    <property type="entry name" value="TT1725-like_sf"/>
</dbReference>
<dbReference type="PANTHER" id="PTHR36441:SF1">
    <property type="entry name" value="DUF503 DOMAIN-CONTAINING PROTEIN"/>
    <property type="match status" value="1"/>
</dbReference>
<evidence type="ECO:0000313" key="1">
    <source>
        <dbReference type="EMBL" id="MEJ1089730.1"/>
    </source>
</evidence>
<reference evidence="1 2" key="1">
    <citation type="submission" date="2024-02" db="EMBL/GenBank/DDBJ databases">
        <authorList>
            <person name="Saticioglu I.B."/>
        </authorList>
    </citation>
    <scope>NUCLEOTIDE SEQUENCE [LARGE SCALE GENOMIC DNA]</scope>
    <source>
        <strain evidence="1 2">Mu-80</strain>
    </source>
</reference>